<sequence>MSASAVESNRLIDVATGSELIWSELPGREIPAPAAVVVGSSFEALSWARAHALTGAELVLVAQGRMEENLRAELLAAGLAIVEDGSVTPSTAPRDPEADRLWLLTSGSTGRPKRIGHTLASLTTVSGDLAPRRWLCPYSPGTYAWWQVVTLALGSPGQDLVVVDPTSLDGWVEAAVRHRVTAASGTPTFWRQTLMTQKDRLAEVPFEQITLGGEPVDQAVLDKLRAVFPEARISWIYASSELGASIVVHDGRAGFPVEWLERDDPDRPRLAVRDGELVIASPHHGAGLEGAVPTGDAVVIEEARVVITGRVNSDEINVGGAKVSAGVVRGELQKHPAVAWARVRGRKSPLVGSLVVADVVLAEGFEQSPELLAELTRWCAARLPEYGVPRRITVLDEIDSTETGKSAL</sequence>
<comment type="caution">
    <text evidence="9">The sequence shown here is derived from an EMBL/GenBank/DDBJ whole genome shotgun (WGS) entry which is preliminary data.</text>
</comment>
<dbReference type="PANTHER" id="PTHR43767:SF8">
    <property type="entry name" value="LONG-CHAIN-FATTY-ACID--COA LIGASE"/>
    <property type="match status" value="1"/>
</dbReference>
<keyword evidence="10" id="KW-1185">Reference proteome</keyword>
<keyword evidence="3 9" id="KW-0436">Ligase</keyword>
<dbReference type="PANTHER" id="PTHR43767">
    <property type="entry name" value="LONG-CHAIN-FATTY-ACID--COA LIGASE"/>
    <property type="match status" value="1"/>
</dbReference>
<evidence type="ECO:0000256" key="4">
    <source>
        <dbReference type="ARBA" id="ARBA00026121"/>
    </source>
</evidence>
<dbReference type="RefSeq" id="WP_123232432.1">
    <property type="nucleotide sequence ID" value="NZ_RJSG01000001.1"/>
</dbReference>
<dbReference type="OrthoDB" id="7055148at2"/>
<dbReference type="Gene3D" id="3.30.300.30">
    <property type="match status" value="1"/>
</dbReference>
<dbReference type="InterPro" id="IPR042099">
    <property type="entry name" value="ANL_N_sf"/>
</dbReference>
<protein>
    <recommendedName>
        <fullName evidence="5">Long-chain-fatty-acid--CoA ligase</fullName>
        <ecNumber evidence="4">6.2.1.3</ecNumber>
    </recommendedName>
    <alternativeName>
        <fullName evidence="6">Long-chain acyl-CoA synthetase</fullName>
    </alternativeName>
</protein>
<comment type="pathway">
    <text evidence="2">Lipid metabolism; fatty acid beta-oxidation.</text>
</comment>
<evidence type="ECO:0000256" key="3">
    <source>
        <dbReference type="ARBA" id="ARBA00022598"/>
    </source>
</evidence>
<dbReference type="InterPro" id="IPR000873">
    <property type="entry name" value="AMP-dep_synth/lig_dom"/>
</dbReference>
<name>A0A3N0E041_9ACTN</name>
<dbReference type="GO" id="GO:0016020">
    <property type="term" value="C:membrane"/>
    <property type="evidence" value="ECO:0007669"/>
    <property type="project" value="UniProtKB-SubCell"/>
</dbReference>
<gene>
    <name evidence="9" type="ORF">EFL95_02340</name>
</gene>
<dbReference type="EMBL" id="RJSG01000001">
    <property type="protein sequence ID" value="RNL81229.1"/>
    <property type="molecule type" value="Genomic_DNA"/>
</dbReference>
<evidence type="ECO:0000256" key="1">
    <source>
        <dbReference type="ARBA" id="ARBA00004170"/>
    </source>
</evidence>
<comment type="subcellular location">
    <subcellularLocation>
        <location evidence="1">Membrane</location>
        <topology evidence="1">Peripheral membrane protein</topology>
    </subcellularLocation>
</comment>
<evidence type="ECO:0000256" key="2">
    <source>
        <dbReference type="ARBA" id="ARBA00005005"/>
    </source>
</evidence>
<evidence type="ECO:0000256" key="6">
    <source>
        <dbReference type="ARBA" id="ARBA00042773"/>
    </source>
</evidence>
<evidence type="ECO:0000313" key="10">
    <source>
        <dbReference type="Proteomes" id="UP000277094"/>
    </source>
</evidence>
<organism evidence="9 10">
    <name type="scientific">Nocardioides marmorisolisilvae</name>
    <dbReference type="NCBI Taxonomy" id="1542737"/>
    <lineage>
        <taxon>Bacteria</taxon>
        <taxon>Bacillati</taxon>
        <taxon>Actinomycetota</taxon>
        <taxon>Actinomycetes</taxon>
        <taxon>Propionibacteriales</taxon>
        <taxon>Nocardioidaceae</taxon>
        <taxon>Nocardioides</taxon>
    </lineage>
</organism>
<dbReference type="Pfam" id="PF13193">
    <property type="entry name" value="AMP-binding_C"/>
    <property type="match status" value="1"/>
</dbReference>
<feature type="domain" description="AMP-dependent synthetase/ligase" evidence="7">
    <location>
        <begin position="83"/>
        <end position="282"/>
    </location>
</feature>
<dbReference type="GO" id="GO:0004467">
    <property type="term" value="F:long-chain fatty acid-CoA ligase activity"/>
    <property type="evidence" value="ECO:0007669"/>
    <property type="project" value="UniProtKB-EC"/>
</dbReference>
<evidence type="ECO:0000256" key="5">
    <source>
        <dbReference type="ARBA" id="ARBA00039545"/>
    </source>
</evidence>
<dbReference type="Gene3D" id="3.40.50.12780">
    <property type="entry name" value="N-terminal domain of ligase-like"/>
    <property type="match status" value="1"/>
</dbReference>
<reference evidence="9 10" key="1">
    <citation type="submission" date="2018-11" db="EMBL/GenBank/DDBJ databases">
        <authorList>
            <person name="Li F."/>
        </authorList>
    </citation>
    <scope>NUCLEOTIDE SEQUENCE [LARGE SCALE GENOMIC DNA]</scope>
    <source>
        <strain evidence="9 10">KIS18-7</strain>
    </source>
</reference>
<feature type="domain" description="AMP-binding enzyme C-terminal" evidence="8">
    <location>
        <begin position="332"/>
        <end position="405"/>
    </location>
</feature>
<dbReference type="SUPFAM" id="SSF56801">
    <property type="entry name" value="Acetyl-CoA synthetase-like"/>
    <property type="match status" value="1"/>
</dbReference>
<dbReference type="InterPro" id="IPR050237">
    <property type="entry name" value="ATP-dep_AMP-bd_enzyme"/>
</dbReference>
<dbReference type="Pfam" id="PF00501">
    <property type="entry name" value="AMP-binding"/>
    <property type="match status" value="1"/>
</dbReference>
<accession>A0A3N0E041</accession>
<proteinExistence type="predicted"/>
<dbReference type="EC" id="6.2.1.3" evidence="4"/>
<dbReference type="Proteomes" id="UP000277094">
    <property type="component" value="Unassembled WGS sequence"/>
</dbReference>
<dbReference type="AlphaFoldDB" id="A0A3N0E041"/>
<dbReference type="InterPro" id="IPR025110">
    <property type="entry name" value="AMP-bd_C"/>
</dbReference>
<evidence type="ECO:0000259" key="8">
    <source>
        <dbReference type="Pfam" id="PF13193"/>
    </source>
</evidence>
<dbReference type="InterPro" id="IPR045851">
    <property type="entry name" value="AMP-bd_C_sf"/>
</dbReference>
<evidence type="ECO:0000313" key="9">
    <source>
        <dbReference type="EMBL" id="RNL81229.1"/>
    </source>
</evidence>
<evidence type="ECO:0000259" key="7">
    <source>
        <dbReference type="Pfam" id="PF00501"/>
    </source>
</evidence>